<accession>A0A1W0WKY1</accession>
<dbReference type="SMR" id="A0A1W0WKY1"/>
<keyword evidence="1 2" id="KW-0694">RNA-binding</keyword>
<dbReference type="GO" id="GO:0005634">
    <property type="term" value="C:nucleus"/>
    <property type="evidence" value="ECO:0007669"/>
    <property type="project" value="TreeGrafter"/>
</dbReference>
<feature type="compositionally biased region" description="Gly residues" evidence="3">
    <location>
        <begin position="213"/>
        <end position="223"/>
    </location>
</feature>
<dbReference type="PROSITE" id="PS50102">
    <property type="entry name" value="RRM"/>
    <property type="match status" value="1"/>
</dbReference>
<dbReference type="SUPFAM" id="SSF54928">
    <property type="entry name" value="RNA-binding domain, RBD"/>
    <property type="match status" value="1"/>
</dbReference>
<dbReference type="SMART" id="SM00360">
    <property type="entry name" value="RRM"/>
    <property type="match status" value="1"/>
</dbReference>
<dbReference type="GO" id="GO:0006406">
    <property type="term" value="P:mRNA export from nucleus"/>
    <property type="evidence" value="ECO:0007669"/>
    <property type="project" value="TreeGrafter"/>
</dbReference>
<dbReference type="GO" id="GO:0003729">
    <property type="term" value="F:mRNA binding"/>
    <property type="evidence" value="ECO:0007669"/>
    <property type="project" value="TreeGrafter"/>
</dbReference>
<dbReference type="InterPro" id="IPR025715">
    <property type="entry name" value="FoP_C"/>
</dbReference>
<dbReference type="InterPro" id="IPR051229">
    <property type="entry name" value="ALYREF_mRNA_export"/>
</dbReference>
<dbReference type="PANTHER" id="PTHR19965:SF35">
    <property type="entry name" value="RNA ANNEALING PROTEIN YRA1"/>
    <property type="match status" value="1"/>
</dbReference>
<evidence type="ECO:0000256" key="2">
    <source>
        <dbReference type="PROSITE-ProRule" id="PRU00176"/>
    </source>
</evidence>
<evidence type="ECO:0000313" key="5">
    <source>
        <dbReference type="EMBL" id="OQV15868.1"/>
    </source>
</evidence>
<keyword evidence="6" id="KW-1185">Reference proteome</keyword>
<feature type="compositionally biased region" description="Gly residues" evidence="3">
    <location>
        <begin position="29"/>
        <end position="46"/>
    </location>
</feature>
<dbReference type="PANTHER" id="PTHR19965">
    <property type="entry name" value="RNA AND EXPORT FACTOR BINDING PROTEIN"/>
    <property type="match status" value="1"/>
</dbReference>
<dbReference type="EMBL" id="MTYJ01000081">
    <property type="protein sequence ID" value="OQV15868.1"/>
    <property type="molecule type" value="Genomic_DNA"/>
</dbReference>
<gene>
    <name evidence="5" type="ORF">BV898_09964</name>
</gene>
<dbReference type="Pfam" id="PF00076">
    <property type="entry name" value="RRM_1"/>
    <property type="match status" value="1"/>
</dbReference>
<name>A0A1W0WKY1_HYPEX</name>
<dbReference type="AlphaFoldDB" id="A0A1W0WKY1"/>
<proteinExistence type="predicted"/>
<feature type="compositionally biased region" description="Polar residues" evidence="3">
    <location>
        <begin position="49"/>
        <end position="59"/>
    </location>
</feature>
<evidence type="ECO:0000256" key="1">
    <source>
        <dbReference type="ARBA" id="ARBA00022884"/>
    </source>
</evidence>
<evidence type="ECO:0000259" key="4">
    <source>
        <dbReference type="PROSITE" id="PS50102"/>
    </source>
</evidence>
<sequence length="287" mass="29399">MADVALDDYIKTKHITRSSGRGGAKTTAGGAGGRTRGAGGARGGKGPQRPQQTSAQRANRFSGAIVKNTQRRSGGGGQNFSRNSGGGGSGAGRWSHDLYGAEAMGGGGGLRSRGGSSGGTKLIISNLDYGVSESDIRDLFSELGDITKGTIHYDMSGRSLGTAEISYLRTGDAVAALKKYNGVPLDGKPMEIQLVGGIGRAIDPAPQRRSLGNQGGIRAGGRLGNAPAGRVRGGRTAAAPARGTRGRRGGARGGGQARTPKVEVTQEQLDMELEEYQSSATSNKMQI</sequence>
<feature type="region of interest" description="Disordered" evidence="3">
    <location>
        <begin position="205"/>
        <end position="262"/>
    </location>
</feature>
<feature type="domain" description="RRM" evidence="4">
    <location>
        <begin position="120"/>
        <end position="197"/>
    </location>
</feature>
<comment type="caution">
    <text evidence="5">The sequence shown here is derived from an EMBL/GenBank/DDBJ whole genome shotgun (WGS) entry which is preliminary data.</text>
</comment>
<dbReference type="SMART" id="SM01218">
    <property type="entry name" value="FoP_duplication"/>
    <property type="match status" value="1"/>
</dbReference>
<dbReference type="InterPro" id="IPR000504">
    <property type="entry name" value="RRM_dom"/>
</dbReference>
<evidence type="ECO:0000313" key="6">
    <source>
        <dbReference type="Proteomes" id="UP000192578"/>
    </source>
</evidence>
<dbReference type="InterPro" id="IPR035979">
    <property type="entry name" value="RBD_domain_sf"/>
</dbReference>
<dbReference type="OrthoDB" id="1049195at2759"/>
<dbReference type="Proteomes" id="UP000192578">
    <property type="component" value="Unassembled WGS sequence"/>
</dbReference>
<dbReference type="InterPro" id="IPR012677">
    <property type="entry name" value="Nucleotide-bd_a/b_plait_sf"/>
</dbReference>
<feature type="compositionally biased region" description="Low complexity" evidence="3">
    <location>
        <begin position="226"/>
        <end position="243"/>
    </location>
</feature>
<feature type="region of interest" description="Disordered" evidence="3">
    <location>
        <begin position="1"/>
        <end position="93"/>
    </location>
</feature>
<reference evidence="6" key="1">
    <citation type="submission" date="2017-01" db="EMBL/GenBank/DDBJ databases">
        <title>Comparative genomics of anhydrobiosis in the tardigrade Hypsibius dujardini.</title>
        <authorList>
            <person name="Yoshida Y."/>
            <person name="Koutsovoulos G."/>
            <person name="Laetsch D."/>
            <person name="Stevens L."/>
            <person name="Kumar S."/>
            <person name="Horikawa D."/>
            <person name="Ishino K."/>
            <person name="Komine S."/>
            <person name="Tomita M."/>
            <person name="Blaxter M."/>
            <person name="Arakawa K."/>
        </authorList>
    </citation>
    <scope>NUCLEOTIDE SEQUENCE [LARGE SCALE GENOMIC DNA]</scope>
    <source>
        <strain evidence="6">Z151</strain>
    </source>
</reference>
<dbReference type="CDD" id="cd12680">
    <property type="entry name" value="RRM_THOC4"/>
    <property type="match status" value="1"/>
</dbReference>
<organism evidence="5 6">
    <name type="scientific">Hypsibius exemplaris</name>
    <name type="common">Freshwater tardigrade</name>
    <dbReference type="NCBI Taxonomy" id="2072580"/>
    <lineage>
        <taxon>Eukaryota</taxon>
        <taxon>Metazoa</taxon>
        <taxon>Ecdysozoa</taxon>
        <taxon>Tardigrada</taxon>
        <taxon>Eutardigrada</taxon>
        <taxon>Parachela</taxon>
        <taxon>Hypsibioidea</taxon>
        <taxon>Hypsibiidae</taxon>
        <taxon>Hypsibius</taxon>
    </lineage>
</organism>
<dbReference type="Pfam" id="PF13865">
    <property type="entry name" value="FoP_duplication"/>
    <property type="match status" value="1"/>
</dbReference>
<dbReference type="Gene3D" id="3.30.70.330">
    <property type="match status" value="1"/>
</dbReference>
<protein>
    <submittedName>
        <fullName evidence="5">THO complex subunit 4</fullName>
    </submittedName>
</protein>
<feature type="compositionally biased region" description="Gly residues" evidence="3">
    <location>
        <begin position="73"/>
        <end position="91"/>
    </location>
</feature>
<evidence type="ECO:0000256" key="3">
    <source>
        <dbReference type="SAM" id="MobiDB-lite"/>
    </source>
</evidence>